<organism evidence="1">
    <name type="scientific">marine sediment metagenome</name>
    <dbReference type="NCBI Taxonomy" id="412755"/>
    <lineage>
        <taxon>unclassified sequences</taxon>
        <taxon>metagenomes</taxon>
        <taxon>ecological metagenomes</taxon>
    </lineage>
</organism>
<protein>
    <submittedName>
        <fullName evidence="1">Uncharacterized protein</fullName>
    </submittedName>
</protein>
<comment type="caution">
    <text evidence="1">The sequence shown here is derived from an EMBL/GenBank/DDBJ whole genome shotgun (WGS) entry which is preliminary data.</text>
</comment>
<name>X1J3H2_9ZZZZ</name>
<gene>
    <name evidence="1" type="ORF">S03H2_55206</name>
</gene>
<evidence type="ECO:0000313" key="1">
    <source>
        <dbReference type="EMBL" id="GAH72909.1"/>
    </source>
</evidence>
<reference evidence="1" key="1">
    <citation type="journal article" date="2014" name="Front. Microbiol.">
        <title>High frequency of phylogenetically diverse reductive dehalogenase-homologous genes in deep subseafloor sedimentary metagenomes.</title>
        <authorList>
            <person name="Kawai M."/>
            <person name="Futagami T."/>
            <person name="Toyoda A."/>
            <person name="Takaki Y."/>
            <person name="Nishi S."/>
            <person name="Hori S."/>
            <person name="Arai W."/>
            <person name="Tsubouchi T."/>
            <person name="Morono Y."/>
            <person name="Uchiyama I."/>
            <person name="Ito T."/>
            <person name="Fujiyama A."/>
            <person name="Inagaki F."/>
            <person name="Takami H."/>
        </authorList>
    </citation>
    <scope>NUCLEOTIDE SEQUENCE</scope>
    <source>
        <strain evidence="1">Expedition CK06-06</strain>
    </source>
</reference>
<accession>X1J3H2</accession>
<dbReference type="EMBL" id="BARU01035251">
    <property type="protein sequence ID" value="GAH72909.1"/>
    <property type="molecule type" value="Genomic_DNA"/>
</dbReference>
<sequence>MSKEYMYVVRCQQTFAGVPAEKPFFINLTHDSPQTIEALEIEAWERTFPQSPPKAGEERKFVVETAIHRAEE</sequence>
<proteinExistence type="predicted"/>
<dbReference type="AlphaFoldDB" id="X1J3H2"/>